<evidence type="ECO:0000256" key="1">
    <source>
        <dbReference type="SAM" id="Phobius"/>
    </source>
</evidence>
<reference evidence="2 3" key="1">
    <citation type="journal article" date="2019" name="Int. J. Syst. Evol. Microbiol.">
        <title>Lactobacillus salitolerans sp. nov., a novel lactic acid bacterium isolated from spent mushroom substrates.</title>
        <authorList>
            <person name="Tohno M."/>
            <person name="Tanizawa Y."/>
            <person name="Kojima Y."/>
            <person name="Sakamoto M."/>
            <person name="Nakamura Y."/>
            <person name="Ohkuma M."/>
            <person name="Kobayashi H."/>
        </authorList>
    </citation>
    <scope>NUCLEOTIDE SEQUENCE [LARGE SCALE GENOMIC DNA]</scope>
    <source>
        <strain evidence="2 3">YK43</strain>
    </source>
</reference>
<feature type="transmembrane region" description="Helical" evidence="1">
    <location>
        <begin position="87"/>
        <end position="105"/>
    </location>
</feature>
<keyword evidence="1" id="KW-0472">Membrane</keyword>
<keyword evidence="1" id="KW-1133">Transmembrane helix</keyword>
<feature type="transmembrane region" description="Helical" evidence="1">
    <location>
        <begin position="55"/>
        <end position="75"/>
    </location>
</feature>
<evidence type="ECO:0008006" key="4">
    <source>
        <dbReference type="Google" id="ProtNLM"/>
    </source>
</evidence>
<organism evidence="2 3">
    <name type="scientific">Ligilactobacillus salitolerans</name>
    <dbReference type="NCBI Taxonomy" id="1808352"/>
    <lineage>
        <taxon>Bacteria</taxon>
        <taxon>Bacillati</taxon>
        <taxon>Bacillota</taxon>
        <taxon>Bacilli</taxon>
        <taxon>Lactobacillales</taxon>
        <taxon>Lactobacillaceae</taxon>
        <taxon>Ligilactobacillus</taxon>
    </lineage>
</organism>
<dbReference type="AlphaFoldDB" id="A0A401IS32"/>
<keyword evidence="1" id="KW-0812">Transmembrane</keyword>
<dbReference type="EMBL" id="BFFP01000009">
    <property type="protein sequence ID" value="GBG94339.1"/>
    <property type="molecule type" value="Genomic_DNA"/>
</dbReference>
<protein>
    <recommendedName>
        <fullName evidence="4">Membrane-spanning protein</fullName>
    </recommendedName>
</protein>
<dbReference type="Proteomes" id="UP000286848">
    <property type="component" value="Unassembled WGS sequence"/>
</dbReference>
<evidence type="ECO:0000313" key="3">
    <source>
        <dbReference type="Proteomes" id="UP000286848"/>
    </source>
</evidence>
<gene>
    <name evidence="2" type="ORF">LFYK43_07980</name>
</gene>
<dbReference type="Pfam" id="PF09997">
    <property type="entry name" value="DUF2238"/>
    <property type="match status" value="1"/>
</dbReference>
<dbReference type="InterPro" id="IPR014509">
    <property type="entry name" value="YjdF-like"/>
</dbReference>
<name>A0A401IS32_9LACO</name>
<sequence length="208" mass="23741">MFFALILAFMQYFASGSSGKGQAILLIIEIIAGIIVGFFPVWVANKLNYQVPRQLYAFFITFLFASVYLGTLQHFYRFAFWDKGLHLVSSSLEVCLGLALFAVLVTPEIQAKISRTFVIFYAFCFSLLCGVLWELYEFTCDSFGMNLQRYLLNGHPKVGRAALMDTMTDLLCDFAGALLFCIYLYFKFRRDPGSLKTFFFNKKSSMDS</sequence>
<feature type="transmembrane region" description="Helical" evidence="1">
    <location>
        <begin position="26"/>
        <end position="43"/>
    </location>
</feature>
<keyword evidence="3" id="KW-1185">Reference proteome</keyword>
<feature type="transmembrane region" description="Helical" evidence="1">
    <location>
        <begin position="167"/>
        <end position="186"/>
    </location>
</feature>
<accession>A0A401IS32</accession>
<feature type="transmembrane region" description="Helical" evidence="1">
    <location>
        <begin position="117"/>
        <end position="136"/>
    </location>
</feature>
<evidence type="ECO:0000313" key="2">
    <source>
        <dbReference type="EMBL" id="GBG94339.1"/>
    </source>
</evidence>
<proteinExistence type="predicted"/>
<comment type="caution">
    <text evidence="2">The sequence shown here is derived from an EMBL/GenBank/DDBJ whole genome shotgun (WGS) entry which is preliminary data.</text>
</comment>